<dbReference type="PANTHER" id="PTHR45947">
    <property type="entry name" value="SULFOQUINOVOSYL TRANSFERASE SQD2"/>
    <property type="match status" value="1"/>
</dbReference>
<gene>
    <name evidence="5" type="ORF">HNR19_003569</name>
</gene>
<protein>
    <submittedName>
        <fullName evidence="5">Glycosyltransferase involved in cell wall biosynthesis</fullName>
    </submittedName>
</protein>
<feature type="compositionally biased region" description="Basic residues" evidence="3">
    <location>
        <begin position="415"/>
        <end position="425"/>
    </location>
</feature>
<evidence type="ECO:0000256" key="3">
    <source>
        <dbReference type="SAM" id="MobiDB-lite"/>
    </source>
</evidence>
<dbReference type="InterPro" id="IPR028098">
    <property type="entry name" value="Glyco_trans_4-like_N"/>
</dbReference>
<feature type="domain" description="Glycosyltransferase subfamily 4-like N-terminal" evidence="4">
    <location>
        <begin position="14"/>
        <end position="184"/>
    </location>
</feature>
<dbReference type="Gene3D" id="3.40.50.2000">
    <property type="entry name" value="Glycogen Phosphorylase B"/>
    <property type="match status" value="2"/>
</dbReference>
<dbReference type="GO" id="GO:1901137">
    <property type="term" value="P:carbohydrate derivative biosynthetic process"/>
    <property type="evidence" value="ECO:0007669"/>
    <property type="project" value="UniProtKB-ARBA"/>
</dbReference>
<name>A0A853C6V7_9ACTN</name>
<feature type="region of interest" description="Disordered" evidence="3">
    <location>
        <begin position="396"/>
        <end position="425"/>
    </location>
</feature>
<organism evidence="5 6">
    <name type="scientific">Nocardioides thalensis</name>
    <dbReference type="NCBI Taxonomy" id="1914755"/>
    <lineage>
        <taxon>Bacteria</taxon>
        <taxon>Bacillati</taxon>
        <taxon>Actinomycetota</taxon>
        <taxon>Actinomycetes</taxon>
        <taxon>Propionibacteriales</taxon>
        <taxon>Nocardioidaceae</taxon>
        <taxon>Nocardioides</taxon>
    </lineage>
</organism>
<keyword evidence="2 5" id="KW-0808">Transferase</keyword>
<dbReference type="InterPro" id="IPR050194">
    <property type="entry name" value="Glycosyltransferase_grp1"/>
</dbReference>
<reference evidence="5 6" key="1">
    <citation type="submission" date="2020-07" db="EMBL/GenBank/DDBJ databases">
        <title>Sequencing the genomes of 1000 actinobacteria strains.</title>
        <authorList>
            <person name="Klenk H.-P."/>
        </authorList>
    </citation>
    <scope>NUCLEOTIDE SEQUENCE [LARGE SCALE GENOMIC DNA]</scope>
    <source>
        <strain evidence="5 6">DSM 103833</strain>
    </source>
</reference>
<dbReference type="SUPFAM" id="SSF53756">
    <property type="entry name" value="UDP-Glycosyltransferase/glycogen phosphorylase"/>
    <property type="match status" value="1"/>
</dbReference>
<dbReference type="Pfam" id="PF13579">
    <property type="entry name" value="Glyco_trans_4_4"/>
    <property type="match status" value="1"/>
</dbReference>
<feature type="compositionally biased region" description="Low complexity" evidence="3">
    <location>
        <begin position="401"/>
        <end position="413"/>
    </location>
</feature>
<dbReference type="PANTHER" id="PTHR45947:SF3">
    <property type="entry name" value="SULFOQUINOVOSYL TRANSFERASE SQD2"/>
    <property type="match status" value="1"/>
</dbReference>
<dbReference type="EMBL" id="JACCFP010000001">
    <property type="protein sequence ID" value="NYJ02871.1"/>
    <property type="molecule type" value="Genomic_DNA"/>
</dbReference>
<keyword evidence="6" id="KW-1185">Reference proteome</keyword>
<dbReference type="CDD" id="cd03794">
    <property type="entry name" value="GT4_WbuB-like"/>
    <property type="match status" value="1"/>
</dbReference>
<evidence type="ECO:0000256" key="1">
    <source>
        <dbReference type="ARBA" id="ARBA00022676"/>
    </source>
</evidence>
<evidence type="ECO:0000313" key="6">
    <source>
        <dbReference type="Proteomes" id="UP000530424"/>
    </source>
</evidence>
<evidence type="ECO:0000313" key="5">
    <source>
        <dbReference type="EMBL" id="NYJ02871.1"/>
    </source>
</evidence>
<comment type="caution">
    <text evidence="5">The sequence shown here is derived from an EMBL/GenBank/DDBJ whole genome shotgun (WGS) entry which is preliminary data.</text>
</comment>
<sequence length="425" mass="46557">MLVHDYSGHPFQVELSAELAERGHDVTHSWCEAHVSGKGNLGGYDKVRFDSIAHGDVLEKLSFKRRLVKEMRYGVMLARQISRLKPDVVLMGNVPVPMMVVVTMFLLVTRRPWVSWQQDVQGIAMKSFAGAKLPKSFLVFATLAGWAERWCNRRADGIVVISDAFLDVHRRWGTADKTTVIPNWAPLNELVPMPRDNAWAVEQGVADVQHLVYSGTLGLKHNPRLLVQVASAVRAAGTPVHLTVITEGQAVEELRDEATRLDVPVSLLPFQPYDRLPEVLGSADVLLVVLDKSAGAFSVPSKTLSYLCAARPILGLMPAENLASRLVDEAGGKVLEPEEASVAEAAEWITEVLADSDVQEKIGRRSRDLAEREFDLQKCAGSFERILAAACGAEAPATVSTPAPALPRATTPPRIRPHRRSAPRG</sequence>
<dbReference type="GO" id="GO:0016758">
    <property type="term" value="F:hexosyltransferase activity"/>
    <property type="evidence" value="ECO:0007669"/>
    <property type="project" value="TreeGrafter"/>
</dbReference>
<proteinExistence type="predicted"/>
<keyword evidence="1" id="KW-0328">Glycosyltransferase</keyword>
<dbReference type="Proteomes" id="UP000530424">
    <property type="component" value="Unassembled WGS sequence"/>
</dbReference>
<evidence type="ECO:0000256" key="2">
    <source>
        <dbReference type="ARBA" id="ARBA00022679"/>
    </source>
</evidence>
<evidence type="ECO:0000259" key="4">
    <source>
        <dbReference type="Pfam" id="PF13579"/>
    </source>
</evidence>
<accession>A0A853C6V7</accession>
<dbReference type="AlphaFoldDB" id="A0A853C6V7"/>